<comment type="caution">
    <text evidence="4">The sequence shown here is derived from an EMBL/GenBank/DDBJ whole genome shotgun (WGS) entry which is preliminary data.</text>
</comment>
<accession>U1M2M0</accession>
<sequence>MSKDSEAAPGTGGPGGGGLRGAWTALAVFGAAVAAFAALVGAYSLWFASRPLWAYDHDEPRQQLSDSERYQLGLSHTLAVVALSVGGGLFASAVWWWAKARRRAQSDPSAKNASTLPWWVAFLSFWGLVLWWPSTGSEDWRGGSRWGSAVPAAAAKVLSRSYAAEQAPTAIAAAGLVLLGLVAAVAALRGWSRPAFGKFPVAVGLVLALVASGAAFAAALRLGDDSRYTDTATAPPAGAVAPVPSVFGPEAYRLAFPSGRYGNVVDVAVAGPGFVVATRKGLVAYDGRVGAERWHYLRKPGGGQDLSYWGNSLKVYDHGRVVVASFGEMTAAFEADTGKLLWTGSQFFLGGGAHKQGRGFSTRTGSGETFSPSILEHPAGEPDDWPLLRLDDPDGYAAYDPWTGALVWKQVVDPRCRPLEAVPVRDAVVEVRSCRDGSAENYSIIARDPKTGAVSHEQPLGSVEALPGDGARYHSITLLYYAEGNLARLVLDRYPEKDGPAERGLRRNVVFDASDGALTDVPDSRYSSVYCADPETATMVATLYNRPPKGDYTTALVGQKDPDVVWEIPGDAADELYRCEFLGQQIISHSQTRADPASPWRDQIVSVDRKTGAVIGVQELPAQPDPSRTSLLVVPGATLVVTRSGKTVNNDYRQQEDDVYLDDRLLSTNTVITAHSG</sequence>
<evidence type="ECO:0000259" key="3">
    <source>
        <dbReference type="Pfam" id="PF13360"/>
    </source>
</evidence>
<feature type="domain" description="Pyrrolo-quinoline quinone repeat" evidence="3">
    <location>
        <begin position="274"/>
        <end position="343"/>
    </location>
</feature>
<organism evidence="4 5">
    <name type="scientific">Segniliparus rugosus (strain ATCC BAA-974 / DSM 45345 / CCUG 50838 / CIP 108380 / JCM 13579 / CDC 945)</name>
    <dbReference type="NCBI Taxonomy" id="679197"/>
    <lineage>
        <taxon>Bacteria</taxon>
        <taxon>Bacillati</taxon>
        <taxon>Actinomycetota</taxon>
        <taxon>Actinomycetes</taxon>
        <taxon>Mycobacteriales</taxon>
        <taxon>Segniliparaceae</taxon>
        <taxon>Segniliparus</taxon>
    </lineage>
</organism>
<dbReference type="HOGENOM" id="CLU_405910_0_0_11"/>
<proteinExistence type="predicted"/>
<feature type="transmembrane region" description="Helical" evidence="2">
    <location>
        <begin position="116"/>
        <end position="134"/>
    </location>
</feature>
<name>U1M2M0_SEGRC</name>
<dbReference type="Proteomes" id="UP000004816">
    <property type="component" value="Unassembled WGS sequence"/>
</dbReference>
<evidence type="ECO:0000313" key="5">
    <source>
        <dbReference type="Proteomes" id="UP000004816"/>
    </source>
</evidence>
<feature type="region of interest" description="Disordered" evidence="1">
    <location>
        <begin position="358"/>
        <end position="383"/>
    </location>
</feature>
<keyword evidence="5" id="KW-1185">Reference proteome</keyword>
<evidence type="ECO:0000313" key="4">
    <source>
        <dbReference type="EMBL" id="ERG69360.1"/>
    </source>
</evidence>
<keyword evidence="2" id="KW-1133">Transmembrane helix</keyword>
<dbReference type="Pfam" id="PF13360">
    <property type="entry name" value="PQQ_2"/>
    <property type="match status" value="1"/>
</dbReference>
<dbReference type="AlphaFoldDB" id="U1M2M0"/>
<dbReference type="eggNOG" id="ENOG5030336">
    <property type="taxonomic scope" value="Bacteria"/>
</dbReference>
<dbReference type="SUPFAM" id="SSF50998">
    <property type="entry name" value="Quinoprotein alcohol dehydrogenase-like"/>
    <property type="match status" value="2"/>
</dbReference>
<keyword evidence="2" id="KW-0472">Membrane</keyword>
<feature type="transmembrane region" description="Helical" evidence="2">
    <location>
        <begin position="21"/>
        <end position="46"/>
    </location>
</feature>
<dbReference type="EMBL" id="ACZI02000001">
    <property type="protein sequence ID" value="ERG69360.1"/>
    <property type="molecule type" value="Genomic_DNA"/>
</dbReference>
<keyword evidence="2" id="KW-0812">Transmembrane</keyword>
<feature type="transmembrane region" description="Helical" evidence="2">
    <location>
        <begin position="167"/>
        <end position="187"/>
    </location>
</feature>
<protein>
    <recommendedName>
        <fullName evidence="3">Pyrrolo-quinoline quinone repeat domain-containing protein</fullName>
    </recommendedName>
</protein>
<feature type="transmembrane region" description="Helical" evidence="2">
    <location>
        <begin position="74"/>
        <end position="96"/>
    </location>
</feature>
<evidence type="ECO:0000256" key="1">
    <source>
        <dbReference type="SAM" id="MobiDB-lite"/>
    </source>
</evidence>
<reference evidence="4 5" key="1">
    <citation type="journal article" date="2011" name="Stand. Genomic Sci.">
        <title>High quality draft genome sequence of Segniliparus rugosus CDC 945(T)= (ATCC BAA-974(T)).</title>
        <authorList>
            <person name="Earl A.M."/>
            <person name="Desjardins C.A."/>
            <person name="Fitzgerald M.G."/>
            <person name="Arachchi H.M."/>
            <person name="Zeng Q."/>
            <person name="Mehta T."/>
            <person name="Griggs A."/>
            <person name="Birren B.W."/>
            <person name="Toney N.C."/>
            <person name="Carr J."/>
            <person name="Posey J."/>
            <person name="Butler W.R."/>
        </authorList>
    </citation>
    <scope>NUCLEOTIDE SEQUENCE [LARGE SCALE GENOMIC DNA]</scope>
    <source>
        <strain evidence="5">ATCC BAA-974 / DSM 45345 / CCUG 50838 / CIP 108380 / JCM 13579 / CDC 945</strain>
    </source>
</reference>
<dbReference type="InterPro" id="IPR002372">
    <property type="entry name" value="PQQ_rpt_dom"/>
</dbReference>
<feature type="transmembrane region" description="Helical" evidence="2">
    <location>
        <begin position="199"/>
        <end position="220"/>
    </location>
</feature>
<dbReference type="InterPro" id="IPR015943">
    <property type="entry name" value="WD40/YVTN_repeat-like_dom_sf"/>
</dbReference>
<evidence type="ECO:0000256" key="2">
    <source>
        <dbReference type="SAM" id="Phobius"/>
    </source>
</evidence>
<dbReference type="STRING" id="679197.HMPREF9336_04056"/>
<dbReference type="InterPro" id="IPR011047">
    <property type="entry name" value="Quinoprotein_ADH-like_sf"/>
</dbReference>
<feature type="compositionally biased region" description="Polar residues" evidence="1">
    <location>
        <begin position="359"/>
        <end position="372"/>
    </location>
</feature>
<dbReference type="Gene3D" id="2.130.10.10">
    <property type="entry name" value="YVTN repeat-like/Quinoprotein amine dehydrogenase"/>
    <property type="match status" value="1"/>
</dbReference>
<gene>
    <name evidence="4" type="ORF">HMPREF9336_04056</name>
</gene>